<feature type="transmembrane region" description="Helical" evidence="1">
    <location>
        <begin position="21"/>
        <end position="47"/>
    </location>
</feature>
<keyword evidence="3" id="KW-1185">Reference proteome</keyword>
<protein>
    <recommendedName>
        <fullName evidence="4">Secreted protein</fullName>
    </recommendedName>
</protein>
<evidence type="ECO:0000256" key="1">
    <source>
        <dbReference type="SAM" id="Phobius"/>
    </source>
</evidence>
<organism evidence="2 3">
    <name type="scientific">Ilyodon furcidens</name>
    <name type="common">goldbreast splitfin</name>
    <dbReference type="NCBI Taxonomy" id="33524"/>
    <lineage>
        <taxon>Eukaryota</taxon>
        <taxon>Metazoa</taxon>
        <taxon>Chordata</taxon>
        <taxon>Craniata</taxon>
        <taxon>Vertebrata</taxon>
        <taxon>Euteleostomi</taxon>
        <taxon>Actinopterygii</taxon>
        <taxon>Neopterygii</taxon>
        <taxon>Teleostei</taxon>
        <taxon>Neoteleostei</taxon>
        <taxon>Acanthomorphata</taxon>
        <taxon>Ovalentaria</taxon>
        <taxon>Atherinomorphae</taxon>
        <taxon>Cyprinodontiformes</taxon>
        <taxon>Goodeidae</taxon>
        <taxon>Ilyodon</taxon>
    </lineage>
</organism>
<proteinExistence type="predicted"/>
<comment type="caution">
    <text evidence="2">The sequence shown here is derived from an EMBL/GenBank/DDBJ whole genome shotgun (WGS) entry which is preliminary data.</text>
</comment>
<dbReference type="Proteomes" id="UP001482620">
    <property type="component" value="Unassembled WGS sequence"/>
</dbReference>
<reference evidence="2 3" key="1">
    <citation type="submission" date="2021-06" db="EMBL/GenBank/DDBJ databases">
        <authorList>
            <person name="Palmer J.M."/>
        </authorList>
    </citation>
    <scope>NUCLEOTIDE SEQUENCE [LARGE SCALE GENOMIC DNA]</scope>
    <source>
        <strain evidence="3">if_2019</strain>
        <tissue evidence="2">Muscle</tissue>
    </source>
</reference>
<dbReference type="EMBL" id="JAHRIQ010036755">
    <property type="protein sequence ID" value="MEQ2233225.1"/>
    <property type="molecule type" value="Genomic_DNA"/>
</dbReference>
<keyword evidence="1" id="KW-0812">Transmembrane</keyword>
<evidence type="ECO:0000313" key="2">
    <source>
        <dbReference type="EMBL" id="MEQ2233225.1"/>
    </source>
</evidence>
<sequence length="104" mass="11597">MSFPMGSQSCTSGANMFSSRICMFSISLLLSFIVTTVRYCFLLGVGVEETFLCSPSRAVSSRYRDLPVSRLPSSEGIYPLALRRDFSREDSWTISSHLNKHSVS</sequence>
<gene>
    <name evidence="2" type="ORF">ILYODFUR_019785</name>
</gene>
<name>A0ABV0TLJ2_9TELE</name>
<keyword evidence="1" id="KW-1133">Transmembrane helix</keyword>
<accession>A0ABV0TLJ2</accession>
<keyword evidence="1" id="KW-0472">Membrane</keyword>
<evidence type="ECO:0000313" key="3">
    <source>
        <dbReference type="Proteomes" id="UP001482620"/>
    </source>
</evidence>
<evidence type="ECO:0008006" key="4">
    <source>
        <dbReference type="Google" id="ProtNLM"/>
    </source>
</evidence>